<keyword evidence="9" id="KW-0004">4Fe-4S</keyword>
<dbReference type="CDD" id="cd01335">
    <property type="entry name" value="Radical_SAM"/>
    <property type="match status" value="1"/>
</dbReference>
<dbReference type="OrthoDB" id="9808022at2"/>
<dbReference type="RefSeq" id="WP_133442699.1">
    <property type="nucleotide sequence ID" value="NZ_SCWB01000001.1"/>
</dbReference>
<accession>A0A4R6BXE5</accession>
<dbReference type="SFLD" id="SFLDS00029">
    <property type="entry name" value="Radical_SAM"/>
    <property type="match status" value="1"/>
</dbReference>
<dbReference type="SMART" id="SM00729">
    <property type="entry name" value="Elp3"/>
    <property type="match status" value="1"/>
</dbReference>
<evidence type="ECO:0000256" key="4">
    <source>
        <dbReference type="ARBA" id="ARBA00022691"/>
    </source>
</evidence>
<sequence length="372" mass="42622">MTSLYIHIPFCNRICTYCDFNKFLIKNQPVDEYIDCLIKELSGIEETVFTTLFIGGGTPTALSVSQLDKLLSYIAGRFTISDEFSMEANPDELTIDKIAVMKHYGVNRLSLGVQTFDNKLLKLLGRTHQQSDIKQAVDAAKDLGIESVSIDLMYHLPTQTLEQVKIDIEKALSLDIDHISCYSLILEPKTQFYNQYRKGMLQLPDETLAAEMYEYIMSRLAQSDFSQYEISNFAKPDHESRHNKVYWQNSEYYGAGAGSHGYINGIRYYNIVPVPHYIKSMQTTGQAVKEEHHVTCEESMEEFMFLGLRMNSGISKVEFEERYGAALDEVFKNVLEELLDRHLIIEENNMISLTSTGRMIGNYVFEKFLLSV</sequence>
<evidence type="ECO:0000313" key="12">
    <source>
        <dbReference type="Proteomes" id="UP000294802"/>
    </source>
</evidence>
<dbReference type="GO" id="GO:0051539">
    <property type="term" value="F:4 iron, 4 sulfur cluster binding"/>
    <property type="evidence" value="ECO:0007669"/>
    <property type="project" value="UniProtKB-UniRule"/>
</dbReference>
<evidence type="ECO:0000259" key="10">
    <source>
        <dbReference type="PROSITE" id="PS51918"/>
    </source>
</evidence>
<dbReference type="SFLD" id="SFLDF00288">
    <property type="entry name" value="HemN-like__clustered_with_nucl"/>
    <property type="match status" value="1"/>
</dbReference>
<dbReference type="InterPro" id="IPR010723">
    <property type="entry name" value="HemN_C"/>
</dbReference>
<dbReference type="SFLD" id="SFLDG01082">
    <property type="entry name" value="B12-binding_domain_containing"/>
    <property type="match status" value="1"/>
</dbReference>
<protein>
    <recommendedName>
        <fullName evidence="2 9">Heme chaperone HemW</fullName>
    </recommendedName>
</protein>
<dbReference type="Pfam" id="PF06969">
    <property type="entry name" value="HemN_C"/>
    <property type="match status" value="1"/>
</dbReference>
<comment type="caution">
    <text evidence="11">The sequence shown here is derived from an EMBL/GenBank/DDBJ whole genome shotgun (WGS) entry which is preliminary data.</text>
</comment>
<dbReference type="AlphaFoldDB" id="A0A4R6BXE5"/>
<comment type="function">
    <text evidence="9">Probably acts as a heme chaperone, transferring heme to an unknown acceptor. Binds one molecule of heme per monomer, possibly covalently. Binds 1 [4Fe-4S] cluster. The cluster is coordinated with 3 cysteines and an exchangeable S-adenosyl-L-methionine.</text>
</comment>
<dbReference type="Proteomes" id="UP000294802">
    <property type="component" value="Unassembled WGS sequence"/>
</dbReference>
<dbReference type="GO" id="GO:0006779">
    <property type="term" value="P:porphyrin-containing compound biosynthetic process"/>
    <property type="evidence" value="ECO:0007669"/>
    <property type="project" value="InterPro"/>
</dbReference>
<dbReference type="SUPFAM" id="SSF102114">
    <property type="entry name" value="Radical SAM enzymes"/>
    <property type="match status" value="1"/>
</dbReference>
<dbReference type="EMBL" id="SCWB01000001">
    <property type="protein sequence ID" value="TDM13095.1"/>
    <property type="molecule type" value="Genomic_DNA"/>
</dbReference>
<dbReference type="GO" id="GO:0046872">
    <property type="term" value="F:metal ion binding"/>
    <property type="evidence" value="ECO:0007669"/>
    <property type="project" value="UniProtKB-UniRule"/>
</dbReference>
<dbReference type="SFLD" id="SFLDG01065">
    <property type="entry name" value="anaerobic_coproporphyrinogen-I"/>
    <property type="match status" value="1"/>
</dbReference>
<keyword evidence="7 9" id="KW-0411">Iron-sulfur</keyword>
<evidence type="ECO:0000256" key="7">
    <source>
        <dbReference type="ARBA" id="ARBA00023014"/>
    </source>
</evidence>
<dbReference type="InterPro" id="IPR013785">
    <property type="entry name" value="Aldolase_TIM"/>
</dbReference>
<comment type="subcellular location">
    <subcellularLocation>
        <location evidence="9">Cytoplasm</location>
    </subcellularLocation>
</comment>
<dbReference type="GO" id="GO:0004109">
    <property type="term" value="F:coproporphyrinogen oxidase activity"/>
    <property type="evidence" value="ECO:0007669"/>
    <property type="project" value="InterPro"/>
</dbReference>
<dbReference type="InterPro" id="IPR034505">
    <property type="entry name" value="Coproporphyrinogen-III_oxidase"/>
</dbReference>
<dbReference type="Pfam" id="PF04055">
    <property type="entry name" value="Radical_SAM"/>
    <property type="match status" value="1"/>
</dbReference>
<gene>
    <name evidence="11" type="ORF">ERX29_00390</name>
</gene>
<keyword evidence="4 9" id="KW-0949">S-adenosyl-L-methionine</keyword>
<keyword evidence="12" id="KW-1185">Reference proteome</keyword>
<keyword evidence="8 9" id="KW-0143">Chaperone</keyword>
<keyword evidence="5 9" id="KW-0479">Metal-binding</keyword>
<evidence type="ECO:0000256" key="6">
    <source>
        <dbReference type="ARBA" id="ARBA00023004"/>
    </source>
</evidence>
<organism evidence="11 12">
    <name type="scientific">Macrococcus lamae</name>
    <dbReference type="NCBI Taxonomy" id="198484"/>
    <lineage>
        <taxon>Bacteria</taxon>
        <taxon>Bacillati</taxon>
        <taxon>Bacillota</taxon>
        <taxon>Bacilli</taxon>
        <taxon>Bacillales</taxon>
        <taxon>Staphylococcaceae</taxon>
        <taxon>Macrococcus</taxon>
    </lineage>
</organism>
<dbReference type="GO" id="GO:0005737">
    <property type="term" value="C:cytoplasm"/>
    <property type="evidence" value="ECO:0007669"/>
    <property type="project" value="UniProtKB-SubCell"/>
</dbReference>
<dbReference type="InterPro" id="IPR007197">
    <property type="entry name" value="rSAM"/>
</dbReference>
<dbReference type="InterPro" id="IPR004559">
    <property type="entry name" value="HemW-like"/>
</dbReference>
<evidence type="ECO:0000256" key="2">
    <source>
        <dbReference type="ARBA" id="ARBA00017228"/>
    </source>
</evidence>
<reference evidence="11 12" key="1">
    <citation type="submission" date="2019-01" db="EMBL/GenBank/DDBJ databases">
        <title>Draft genome sequences of the type strains of six Macrococcus species.</title>
        <authorList>
            <person name="Mazhar S."/>
            <person name="Altermann E."/>
            <person name="Hill C."/>
            <person name="Mcauliffe O."/>
        </authorList>
    </citation>
    <scope>NUCLEOTIDE SEQUENCE [LARGE SCALE GENOMIC DNA]</scope>
    <source>
        <strain evidence="11 12">CCM4815</strain>
    </source>
</reference>
<evidence type="ECO:0000256" key="9">
    <source>
        <dbReference type="RuleBase" id="RU364116"/>
    </source>
</evidence>
<comment type="similarity">
    <text evidence="1">Belongs to the anaerobic coproporphyrinogen-III oxidase family. HemW subfamily.</text>
</comment>
<keyword evidence="3 9" id="KW-0349">Heme</keyword>
<evidence type="ECO:0000256" key="5">
    <source>
        <dbReference type="ARBA" id="ARBA00022723"/>
    </source>
</evidence>
<evidence type="ECO:0000313" key="11">
    <source>
        <dbReference type="EMBL" id="TDM13095.1"/>
    </source>
</evidence>
<evidence type="ECO:0000256" key="1">
    <source>
        <dbReference type="ARBA" id="ARBA00006100"/>
    </source>
</evidence>
<keyword evidence="9" id="KW-0963">Cytoplasm</keyword>
<name>A0A4R6BXE5_9STAP</name>
<dbReference type="Gene3D" id="3.20.20.70">
    <property type="entry name" value="Aldolase class I"/>
    <property type="match status" value="1"/>
</dbReference>
<evidence type="ECO:0000256" key="3">
    <source>
        <dbReference type="ARBA" id="ARBA00022617"/>
    </source>
</evidence>
<dbReference type="SFLD" id="SFLDF00562">
    <property type="entry name" value="HemN-like__clustered_with_heat"/>
    <property type="match status" value="1"/>
</dbReference>
<evidence type="ECO:0000256" key="8">
    <source>
        <dbReference type="ARBA" id="ARBA00023186"/>
    </source>
</evidence>
<dbReference type="PROSITE" id="PS51918">
    <property type="entry name" value="RADICAL_SAM"/>
    <property type="match status" value="1"/>
</dbReference>
<dbReference type="PANTHER" id="PTHR13932">
    <property type="entry name" value="COPROPORPHYRINIGEN III OXIDASE"/>
    <property type="match status" value="1"/>
</dbReference>
<dbReference type="NCBIfam" id="TIGR00539">
    <property type="entry name" value="hemN_rel"/>
    <property type="match status" value="1"/>
</dbReference>
<dbReference type="InterPro" id="IPR058240">
    <property type="entry name" value="rSAM_sf"/>
</dbReference>
<feature type="domain" description="Radical SAM core" evidence="10">
    <location>
        <begin position="1"/>
        <end position="226"/>
    </location>
</feature>
<proteinExistence type="inferred from homology"/>
<keyword evidence="6 9" id="KW-0408">Iron</keyword>
<dbReference type="PANTHER" id="PTHR13932:SF5">
    <property type="entry name" value="RADICAL S-ADENOSYL METHIONINE DOMAIN-CONTAINING PROTEIN 1, MITOCHONDRIAL"/>
    <property type="match status" value="1"/>
</dbReference>
<dbReference type="InterPro" id="IPR006638">
    <property type="entry name" value="Elp3/MiaA/NifB-like_rSAM"/>
</dbReference>